<organism evidence="2 3">
    <name type="scientific">Candidatus Kaiserbacteria bacterium RIFCSPHIGHO2_01_FULL_55_17</name>
    <dbReference type="NCBI Taxonomy" id="1798484"/>
    <lineage>
        <taxon>Bacteria</taxon>
        <taxon>Candidatus Kaiseribacteriota</taxon>
    </lineage>
</organism>
<sequence length="90" mass="10523">MNRLSLPVAILVAAVVLGGFYFASQAQKQSALERQHSAELQLERKQDCFELYKIEKDNNENVIRWSYNDVMDWCEIDYMQSNGESTKRLF</sequence>
<dbReference type="AlphaFoldDB" id="A0A1F6D7R1"/>
<dbReference type="EMBL" id="MFKX01000029">
    <property type="protein sequence ID" value="OGG57367.1"/>
    <property type="molecule type" value="Genomic_DNA"/>
</dbReference>
<evidence type="ECO:0000256" key="1">
    <source>
        <dbReference type="SAM" id="Phobius"/>
    </source>
</evidence>
<feature type="transmembrane region" description="Helical" evidence="1">
    <location>
        <begin position="6"/>
        <end position="24"/>
    </location>
</feature>
<keyword evidence="1" id="KW-0472">Membrane</keyword>
<dbReference type="Proteomes" id="UP000177958">
    <property type="component" value="Unassembled WGS sequence"/>
</dbReference>
<proteinExistence type="predicted"/>
<keyword evidence="1" id="KW-1133">Transmembrane helix</keyword>
<reference evidence="2 3" key="1">
    <citation type="journal article" date="2016" name="Nat. Commun.">
        <title>Thousands of microbial genomes shed light on interconnected biogeochemical processes in an aquifer system.</title>
        <authorList>
            <person name="Anantharaman K."/>
            <person name="Brown C.T."/>
            <person name="Hug L.A."/>
            <person name="Sharon I."/>
            <person name="Castelle C.J."/>
            <person name="Probst A.J."/>
            <person name="Thomas B.C."/>
            <person name="Singh A."/>
            <person name="Wilkins M.J."/>
            <person name="Karaoz U."/>
            <person name="Brodie E.L."/>
            <person name="Williams K.H."/>
            <person name="Hubbard S.S."/>
            <person name="Banfield J.F."/>
        </authorList>
    </citation>
    <scope>NUCLEOTIDE SEQUENCE [LARGE SCALE GENOMIC DNA]</scope>
</reference>
<keyword evidence="1" id="KW-0812">Transmembrane</keyword>
<gene>
    <name evidence="2" type="ORF">A2853_02520</name>
</gene>
<protein>
    <submittedName>
        <fullName evidence="2">Uncharacterized protein</fullName>
    </submittedName>
</protein>
<accession>A0A1F6D7R1</accession>
<name>A0A1F6D7R1_9BACT</name>
<evidence type="ECO:0000313" key="3">
    <source>
        <dbReference type="Proteomes" id="UP000177958"/>
    </source>
</evidence>
<comment type="caution">
    <text evidence="2">The sequence shown here is derived from an EMBL/GenBank/DDBJ whole genome shotgun (WGS) entry which is preliminary data.</text>
</comment>
<evidence type="ECO:0000313" key="2">
    <source>
        <dbReference type="EMBL" id="OGG57367.1"/>
    </source>
</evidence>